<reference evidence="3" key="1">
    <citation type="submission" date="2014-03" db="EMBL/GenBank/DDBJ databases">
        <authorList>
            <person name="Aksoy S."/>
            <person name="Warren W."/>
            <person name="Wilson R.K."/>
        </authorList>
    </citation>
    <scope>NUCLEOTIDE SEQUENCE [LARGE SCALE GENOMIC DNA]</scope>
    <source>
        <strain evidence="3">IAEA</strain>
    </source>
</reference>
<sequence>MRFHLGRREDGLAAAAQPHLLVWKPIMSVTPPVYPNIKPSYNRYIPVAPVQSYMLNLAPPKVNSYPYKIKEYNDMRKSTNLRQLALINAILPKSYIPPHANVIRNHRHNKLLYPQYYNAYGRQIVDDVNTVHLIPRQQYHQHIPTNIAPLAISKPTEIFNLNIRGLETNTYSNSNTTIDMLCGRKTKDQSDGGSNSDVLYYYCQPSISGINYSQILSRVDSKPQFSYNQKLTIPTTIVSTTKASIKELSESTTVKPLLHMTTPIAIQESKLKITYRPLTTTPIPFKTNEINGLIDDLFYGNKPNDDIAFLPIISPYENKHNLGKNYFFTTSSTDFHLNKQHHTPGPTYEVINNHGINYLTTMSSPYGNKEHSFFTIEDAVTSSPANQVFNDPYQAYKHARKQHERWHSTIPPPQPVSTTALMSYPSHKTSKMKSFFDEDYDLDHEYELFEHPTKTEYSNFVNHEPRISPLGNGYNYMDRRQPLKPYKLEETSTIGRLDTITTYKPTYDSKTERILTTTKSTSFPFKANSTTEAYASWETTATATTTAKVISNTPQNKIKKIILKSPANLRPFKYHKQPSTITSTTTLIPTKTTTGTSKYTRQPYKYIKKLKKVKHLFSTSSTTTADPITTTSATILTTTTEKVELNSTGLPLNNASSSSPSPSSSSSEKPRISQRMQRGSTKANITTTATAPAQNSKTTHKRGSKRTNERHSNNHKKEKRLEVQNIRQVHKSRRRSSTTASPVTVQPSNTTPILPVATPKSVTSATTTTTMRSIMKIAKSRNKVRSEATSSRVTERAEMDILELMISSTETPIPPLPIEIYFKQSQKAYIH</sequence>
<organism evidence="2 3">
    <name type="scientific">Glossina brevipalpis</name>
    <dbReference type="NCBI Taxonomy" id="37001"/>
    <lineage>
        <taxon>Eukaryota</taxon>
        <taxon>Metazoa</taxon>
        <taxon>Ecdysozoa</taxon>
        <taxon>Arthropoda</taxon>
        <taxon>Hexapoda</taxon>
        <taxon>Insecta</taxon>
        <taxon>Pterygota</taxon>
        <taxon>Neoptera</taxon>
        <taxon>Endopterygota</taxon>
        <taxon>Diptera</taxon>
        <taxon>Brachycera</taxon>
        <taxon>Muscomorpha</taxon>
        <taxon>Hippoboscoidea</taxon>
        <taxon>Glossinidae</taxon>
        <taxon>Glossina</taxon>
    </lineage>
</organism>
<evidence type="ECO:0000256" key="1">
    <source>
        <dbReference type="SAM" id="MobiDB-lite"/>
    </source>
</evidence>
<protein>
    <submittedName>
        <fullName evidence="2">Uncharacterized protein</fullName>
    </submittedName>
</protein>
<dbReference type="Proteomes" id="UP000091820">
    <property type="component" value="Unassembled WGS sequence"/>
</dbReference>
<reference evidence="2" key="2">
    <citation type="submission" date="2020-05" db="UniProtKB">
        <authorList>
            <consortium name="EnsemblMetazoa"/>
        </authorList>
    </citation>
    <scope>IDENTIFICATION</scope>
    <source>
        <strain evidence="2">IAEA</strain>
    </source>
</reference>
<dbReference type="AlphaFoldDB" id="A0A1A9WP70"/>
<dbReference type="EnsemblMetazoa" id="GBRI026821-RA">
    <property type="protein sequence ID" value="GBRI026821-PA"/>
    <property type="gene ID" value="GBRI026821"/>
</dbReference>
<feature type="compositionally biased region" description="Polar residues" evidence="1">
    <location>
        <begin position="674"/>
        <end position="697"/>
    </location>
</feature>
<evidence type="ECO:0000313" key="3">
    <source>
        <dbReference type="Proteomes" id="UP000091820"/>
    </source>
</evidence>
<feature type="region of interest" description="Disordered" evidence="1">
    <location>
        <begin position="648"/>
        <end position="766"/>
    </location>
</feature>
<feature type="compositionally biased region" description="Polar residues" evidence="1">
    <location>
        <begin position="737"/>
        <end position="752"/>
    </location>
</feature>
<proteinExistence type="predicted"/>
<name>A0A1A9WP70_9MUSC</name>
<keyword evidence="3" id="KW-1185">Reference proteome</keyword>
<accession>A0A1A9WP70</accession>
<evidence type="ECO:0000313" key="2">
    <source>
        <dbReference type="EnsemblMetazoa" id="GBRI026821-PA"/>
    </source>
</evidence>
<feature type="compositionally biased region" description="Low complexity" evidence="1">
    <location>
        <begin position="656"/>
        <end position="667"/>
    </location>
</feature>
<feature type="compositionally biased region" description="Low complexity" evidence="1">
    <location>
        <begin position="756"/>
        <end position="766"/>
    </location>
</feature>
<dbReference type="STRING" id="37001.A0A1A9WP70"/>
<dbReference type="VEuPathDB" id="VectorBase:GBRI026821"/>